<dbReference type="CDD" id="cd03130">
    <property type="entry name" value="GATase1_CobB"/>
    <property type="match status" value="1"/>
</dbReference>
<accession>A0A939BE53</accession>
<dbReference type="AlphaFoldDB" id="A0A939BE53"/>
<dbReference type="NCBIfam" id="TIGR00379">
    <property type="entry name" value="cobB"/>
    <property type="match status" value="1"/>
</dbReference>
<proteinExistence type="predicted"/>
<dbReference type="Gene3D" id="3.40.50.880">
    <property type="match status" value="1"/>
</dbReference>
<dbReference type="InterPro" id="IPR002586">
    <property type="entry name" value="CobQ/CobB/MinD/ParA_Nub-bd_dom"/>
</dbReference>
<dbReference type="Pfam" id="PF01656">
    <property type="entry name" value="CbiA"/>
    <property type="match status" value="1"/>
</dbReference>
<dbReference type="PROSITE" id="PS51274">
    <property type="entry name" value="GATASE_COBBQ"/>
    <property type="match status" value="1"/>
</dbReference>
<comment type="cofactor">
    <cofactor evidence="1">
        <name>Mg(2+)</name>
        <dbReference type="ChEBI" id="CHEBI:18420"/>
    </cofactor>
</comment>
<dbReference type="Proteomes" id="UP000774750">
    <property type="component" value="Unassembled WGS sequence"/>
</dbReference>
<evidence type="ECO:0000313" key="10">
    <source>
        <dbReference type="Proteomes" id="UP000774750"/>
    </source>
</evidence>
<sequence>MIELLLAAPASGSGKTAVTCALLEALAKRGLSPCAFKCGPDYIDPMFHRSVLHVESHNLDLFLCGKERLEELYERHISGHGAAVCEGVMGFYDGVGGSTTEASAWHVASTLNLPVLLVIRPKGASLTLAAQIKGLCTFRENSRIQGIFLNDCSPMLFSSLAPMLEKETGLPVLGYLPHMEEAAFESRHLGLYTAGEIEGLQQRIDRLAQKLEETTDMERLLSLFAGKERACAAPPVQVSKKARIAVAWDEAFCFAYAETLDVFENAGAELVKFSPLHDTDLPQQIGGLYLSGGYPELYAKALSENESMRMAVQSAIRNGLPTVAECGGFLYLGQNLEDETGTSYPMAGVLNGNGIKKQKLVRFGYAYLTANSDSLLFSKGEQIPVHEFHYWDSTENGESFHAKKPVSSRSWACGFGEKNLYAAFPHLYFWGNPQWGERFVNAAAEYQNQMIE</sequence>
<dbReference type="InterPro" id="IPR027417">
    <property type="entry name" value="P-loop_NTPase"/>
</dbReference>
<evidence type="ECO:0000259" key="7">
    <source>
        <dbReference type="Pfam" id="PF01656"/>
    </source>
</evidence>
<dbReference type="Gene3D" id="3.40.50.300">
    <property type="entry name" value="P-loop containing nucleotide triphosphate hydrolases"/>
    <property type="match status" value="1"/>
</dbReference>
<feature type="domain" description="CobQ/CobB/MinD/ParA nucleotide binding" evidence="7">
    <location>
        <begin position="6"/>
        <end position="182"/>
    </location>
</feature>
<dbReference type="SUPFAM" id="SSF52540">
    <property type="entry name" value="P-loop containing nucleoside triphosphate hydrolases"/>
    <property type="match status" value="1"/>
</dbReference>
<dbReference type="InterPro" id="IPR011698">
    <property type="entry name" value="GATase_3"/>
</dbReference>
<evidence type="ECO:0000256" key="1">
    <source>
        <dbReference type="ARBA" id="ARBA00001946"/>
    </source>
</evidence>
<keyword evidence="5" id="KW-0460">Magnesium</keyword>
<keyword evidence="4" id="KW-0067">ATP-binding</keyword>
<evidence type="ECO:0000256" key="3">
    <source>
        <dbReference type="ARBA" id="ARBA00022741"/>
    </source>
</evidence>
<protein>
    <submittedName>
        <fullName evidence="9">Cobyrinate a,c-diamide synthase</fullName>
    </submittedName>
</protein>
<organism evidence="9 10">
    <name type="scientific">Merdimmobilis hominis</name>
    <dbReference type="NCBI Taxonomy" id="2897707"/>
    <lineage>
        <taxon>Bacteria</taxon>
        <taxon>Bacillati</taxon>
        <taxon>Bacillota</taxon>
        <taxon>Clostridia</taxon>
        <taxon>Eubacteriales</taxon>
        <taxon>Oscillospiraceae</taxon>
        <taxon>Merdimmobilis</taxon>
    </lineage>
</organism>
<dbReference type="GO" id="GO:0042242">
    <property type="term" value="F:cobyrinic acid a,c-diamide synthase activity"/>
    <property type="evidence" value="ECO:0007669"/>
    <property type="project" value="InterPro"/>
</dbReference>
<feature type="domain" description="CobB/CobQ-like glutamine amidotransferase" evidence="8">
    <location>
        <begin position="243"/>
        <end position="431"/>
    </location>
</feature>
<dbReference type="EMBL" id="JACJKY010000004">
    <property type="protein sequence ID" value="MBM6920248.1"/>
    <property type="molecule type" value="Genomic_DNA"/>
</dbReference>
<dbReference type="RefSeq" id="WP_204444854.1">
    <property type="nucleotide sequence ID" value="NZ_JACJKY010000004.1"/>
</dbReference>
<evidence type="ECO:0000256" key="5">
    <source>
        <dbReference type="ARBA" id="ARBA00022842"/>
    </source>
</evidence>
<comment type="caution">
    <text evidence="9">The sequence shown here is derived from an EMBL/GenBank/DDBJ whole genome shotgun (WGS) entry which is preliminary data.</text>
</comment>
<evidence type="ECO:0000256" key="2">
    <source>
        <dbReference type="ARBA" id="ARBA00022598"/>
    </source>
</evidence>
<keyword evidence="3" id="KW-0547">Nucleotide-binding</keyword>
<evidence type="ECO:0000313" key="9">
    <source>
        <dbReference type="EMBL" id="MBM6920248.1"/>
    </source>
</evidence>
<dbReference type="SUPFAM" id="SSF52317">
    <property type="entry name" value="Class I glutamine amidotransferase-like"/>
    <property type="match status" value="1"/>
</dbReference>
<evidence type="ECO:0000256" key="4">
    <source>
        <dbReference type="ARBA" id="ARBA00022840"/>
    </source>
</evidence>
<keyword evidence="2" id="KW-0436">Ligase</keyword>
<keyword evidence="10" id="KW-1185">Reference proteome</keyword>
<keyword evidence="6" id="KW-0315">Glutamine amidotransferase</keyword>
<gene>
    <name evidence="9" type="ORF">H6A12_03625</name>
</gene>
<dbReference type="InterPro" id="IPR029062">
    <property type="entry name" value="Class_I_gatase-like"/>
</dbReference>
<dbReference type="PANTHER" id="PTHR43873">
    <property type="entry name" value="COBYRINATE A,C-DIAMIDE SYNTHASE"/>
    <property type="match status" value="1"/>
</dbReference>
<reference evidence="9" key="2">
    <citation type="journal article" date="2021" name="Sci. Rep.">
        <title>The distribution of antibiotic resistance genes in chicken gut microbiota commensals.</title>
        <authorList>
            <person name="Juricova H."/>
            <person name="Matiasovicova J."/>
            <person name="Kubasova T."/>
            <person name="Cejkova D."/>
            <person name="Rychlik I."/>
        </authorList>
    </citation>
    <scope>NUCLEOTIDE SEQUENCE</scope>
    <source>
        <strain evidence="9">An559</strain>
    </source>
</reference>
<name>A0A939BE53_9FIRM</name>
<evidence type="ECO:0000256" key="6">
    <source>
        <dbReference type="ARBA" id="ARBA00022962"/>
    </source>
</evidence>
<dbReference type="Pfam" id="PF07685">
    <property type="entry name" value="GATase_3"/>
    <property type="match status" value="1"/>
</dbReference>
<dbReference type="GO" id="GO:0005524">
    <property type="term" value="F:ATP binding"/>
    <property type="evidence" value="ECO:0007669"/>
    <property type="project" value="UniProtKB-KW"/>
</dbReference>
<dbReference type="PANTHER" id="PTHR43873:SF1">
    <property type="entry name" value="COBYRINATE A,C-DIAMIDE SYNTHASE"/>
    <property type="match status" value="1"/>
</dbReference>
<reference evidence="9" key="1">
    <citation type="submission" date="2020-08" db="EMBL/GenBank/DDBJ databases">
        <authorList>
            <person name="Cejkova D."/>
            <person name="Kubasova T."/>
            <person name="Jahodarova E."/>
            <person name="Rychlik I."/>
        </authorList>
    </citation>
    <scope>NUCLEOTIDE SEQUENCE</scope>
    <source>
        <strain evidence="9">An559</strain>
    </source>
</reference>
<dbReference type="NCBIfam" id="NF002204">
    <property type="entry name" value="PRK01077.1"/>
    <property type="match status" value="1"/>
</dbReference>
<evidence type="ECO:0000259" key="8">
    <source>
        <dbReference type="Pfam" id="PF07685"/>
    </source>
</evidence>
<dbReference type="InterPro" id="IPR004484">
    <property type="entry name" value="CbiA/CobB_synth"/>
</dbReference>